<sequence length="506" mass="58686">MLRNVHNSLPLPVELVGEVLEKCLLQDLWSFAKTSREAYHICFRILVSKYRFPLTLPSAIHSGLLQQHKTGGVFNIINSVSIDISKDSWHSNLEASTIQELTSFLKSKERYIESDEFALGLTPVDIKIYTPKGCGDCFIPAFVTIFKLVFSTTPFNINSLTLRFSVAQDEESDFKREVSELRKYTIALLPKRSDFRTLPLKSLSIEITAFNSRTTVQYLIELMSYSIIICDDFIENKTNLESLKIVVKWKEESYQSSTDTAPYPRIDIIWHCYLPAPRLKKFHFEDKLWSSYAMVSRDLDAYNQEVEDLYIDCGMGMFVRSGQRLSNLKDLRKFSLIFPYREFGLDLTNCLRCYFRHWVQREGGLHDLIFGGLEEIQVQFLWHDAKFTNTTRFSISYEKVPELGDGIRRKVHMEDLGDKPTDIIDLEILRADLQKSKRRGNGRWLFGYAQLAQAYSNYGDYVQELLEKGDELDTSLVPGPSYRNSNRRGVRCEKCEEVFRSGFFGW</sequence>
<gene>
    <name evidence="1" type="ORF">TWF694_000923</name>
</gene>
<evidence type="ECO:0000313" key="2">
    <source>
        <dbReference type="Proteomes" id="UP001365542"/>
    </source>
</evidence>
<evidence type="ECO:0000313" key="1">
    <source>
        <dbReference type="EMBL" id="KAK6544220.1"/>
    </source>
</evidence>
<evidence type="ECO:0008006" key="3">
    <source>
        <dbReference type="Google" id="ProtNLM"/>
    </source>
</evidence>
<keyword evidence="2" id="KW-1185">Reference proteome</keyword>
<dbReference type="EMBL" id="JAVHJO010000001">
    <property type="protein sequence ID" value="KAK6544220.1"/>
    <property type="molecule type" value="Genomic_DNA"/>
</dbReference>
<dbReference type="Proteomes" id="UP001365542">
    <property type="component" value="Unassembled WGS sequence"/>
</dbReference>
<reference evidence="1 2" key="1">
    <citation type="submission" date="2019-10" db="EMBL/GenBank/DDBJ databases">
        <authorList>
            <person name="Palmer J.M."/>
        </authorList>
    </citation>
    <scope>NUCLEOTIDE SEQUENCE [LARGE SCALE GENOMIC DNA]</scope>
    <source>
        <strain evidence="1 2">TWF694</strain>
    </source>
</reference>
<dbReference type="AlphaFoldDB" id="A0AAV9XQ39"/>
<proteinExistence type="predicted"/>
<comment type="caution">
    <text evidence="1">The sequence shown here is derived from an EMBL/GenBank/DDBJ whole genome shotgun (WGS) entry which is preliminary data.</text>
</comment>
<protein>
    <recommendedName>
        <fullName evidence="3">F-box domain-containing protein</fullName>
    </recommendedName>
</protein>
<organism evidence="1 2">
    <name type="scientific">Orbilia ellipsospora</name>
    <dbReference type="NCBI Taxonomy" id="2528407"/>
    <lineage>
        <taxon>Eukaryota</taxon>
        <taxon>Fungi</taxon>
        <taxon>Dikarya</taxon>
        <taxon>Ascomycota</taxon>
        <taxon>Pezizomycotina</taxon>
        <taxon>Orbiliomycetes</taxon>
        <taxon>Orbiliales</taxon>
        <taxon>Orbiliaceae</taxon>
        <taxon>Orbilia</taxon>
    </lineage>
</organism>
<name>A0AAV9XQ39_9PEZI</name>
<accession>A0AAV9XQ39</accession>